<dbReference type="PANTHER" id="PTHR46111">
    <property type="entry name" value="RIBOSOMAL RNA SMALL SUBUNIT METHYLTRANSFERASE I"/>
    <property type="match status" value="1"/>
</dbReference>
<evidence type="ECO:0000259" key="6">
    <source>
        <dbReference type="Pfam" id="PF00590"/>
    </source>
</evidence>
<dbReference type="GO" id="GO:0006364">
    <property type="term" value="P:rRNA processing"/>
    <property type="evidence" value="ECO:0007669"/>
    <property type="project" value="UniProtKB-KW"/>
</dbReference>
<evidence type="ECO:0000256" key="4">
    <source>
        <dbReference type="ARBA" id="ARBA00022679"/>
    </source>
</evidence>
<dbReference type="Gene3D" id="3.30.950.10">
    <property type="entry name" value="Methyltransferase, Cobalt-precorrin-4 Transmethylase, Domain 2"/>
    <property type="match status" value="1"/>
</dbReference>
<dbReference type="STRING" id="2017.SAMN05444320_11084"/>
<dbReference type="Pfam" id="PF00590">
    <property type="entry name" value="TP_methylase"/>
    <property type="match status" value="1"/>
</dbReference>
<dbReference type="GO" id="GO:0032259">
    <property type="term" value="P:methylation"/>
    <property type="evidence" value="ECO:0007669"/>
    <property type="project" value="UniProtKB-KW"/>
</dbReference>
<dbReference type="GO" id="GO:0008168">
    <property type="term" value="F:methyltransferase activity"/>
    <property type="evidence" value="ECO:0007669"/>
    <property type="project" value="UniProtKB-KW"/>
</dbReference>
<reference evidence="7 8" key="1">
    <citation type="submission" date="2016-11" db="EMBL/GenBank/DDBJ databases">
        <authorList>
            <person name="Jaros S."/>
            <person name="Januszkiewicz K."/>
            <person name="Wedrychowicz H."/>
        </authorList>
    </citation>
    <scope>NUCLEOTIDE SEQUENCE [LARGE SCALE GENOMIC DNA]</scope>
    <source>
        <strain evidence="7 8">DSM 44523</strain>
    </source>
</reference>
<dbReference type="InterPro" id="IPR035996">
    <property type="entry name" value="4pyrrol_Methylase_sf"/>
</dbReference>
<dbReference type="OrthoDB" id="9809084at2"/>
<dbReference type="PANTHER" id="PTHR46111:SF1">
    <property type="entry name" value="RIBOSOMAL RNA SMALL SUBUNIT METHYLTRANSFERASE I"/>
    <property type="match status" value="1"/>
</dbReference>
<dbReference type="AlphaFoldDB" id="A0A1M5KWT5"/>
<accession>A0A1M5KWT5</accession>
<sequence>MSPVSGSGRLVLAAAPIGQPRDASPRLVEALGAADVVVTDDIAWLRGLASALDAPPAGRVVDTDEPVRPLAEAVRDGATVLVVTTDGIPGAAAVGLVAACAAEGAPVTCVPGPSAVTAALAVSGLPSDRFCFEDAPPTEPEERGRWFAALAGEQRTVVFCADPSTLGETLAEAAAVWGADRPAAVCRDLTGPGEDVRRGGLAELAEWAAGGVTGPVSVVVAGAEPSDLTGDDVDALVAEVERRVAGGARLKQAVAEVAETSVGTGKKALYDAVLAARRA</sequence>
<protein>
    <submittedName>
        <fullName evidence="7">16S rRNA (Cytidine1402-2'-O)-methyltransferase</fullName>
    </submittedName>
</protein>
<dbReference type="InterPro" id="IPR000878">
    <property type="entry name" value="4pyrrol_Mease"/>
</dbReference>
<keyword evidence="5" id="KW-0949">S-adenosyl-L-methionine</keyword>
<keyword evidence="2" id="KW-0698">rRNA processing</keyword>
<dbReference type="InterPro" id="IPR014776">
    <property type="entry name" value="4pyrrole_Mease_sub2"/>
</dbReference>
<proteinExistence type="predicted"/>
<dbReference type="Gene3D" id="3.40.1010.10">
    <property type="entry name" value="Cobalt-precorrin-4 Transmethylase, Domain 1"/>
    <property type="match status" value="1"/>
</dbReference>
<dbReference type="InterPro" id="IPR008189">
    <property type="entry name" value="rRNA_ssu_MeTfrase_I"/>
</dbReference>
<dbReference type="EMBL" id="FQVN01000010">
    <property type="protein sequence ID" value="SHG57207.1"/>
    <property type="molecule type" value="Genomic_DNA"/>
</dbReference>
<organism evidence="7 8">
    <name type="scientific">Streptoalloteichus hindustanus</name>
    <dbReference type="NCBI Taxonomy" id="2017"/>
    <lineage>
        <taxon>Bacteria</taxon>
        <taxon>Bacillati</taxon>
        <taxon>Actinomycetota</taxon>
        <taxon>Actinomycetes</taxon>
        <taxon>Pseudonocardiales</taxon>
        <taxon>Pseudonocardiaceae</taxon>
        <taxon>Streptoalloteichus</taxon>
    </lineage>
</organism>
<keyword evidence="4 7" id="KW-0808">Transferase</keyword>
<dbReference type="SUPFAM" id="SSF53790">
    <property type="entry name" value="Tetrapyrrole methylase"/>
    <property type="match status" value="1"/>
</dbReference>
<evidence type="ECO:0000313" key="7">
    <source>
        <dbReference type="EMBL" id="SHG57207.1"/>
    </source>
</evidence>
<keyword evidence="8" id="KW-1185">Reference proteome</keyword>
<dbReference type="RefSeq" id="WP_073488507.1">
    <property type="nucleotide sequence ID" value="NZ_FQVN01000010.1"/>
</dbReference>
<keyword evidence="3 7" id="KW-0489">Methyltransferase</keyword>
<evidence type="ECO:0000256" key="2">
    <source>
        <dbReference type="ARBA" id="ARBA00022552"/>
    </source>
</evidence>
<dbReference type="Proteomes" id="UP000184501">
    <property type="component" value="Unassembled WGS sequence"/>
</dbReference>
<name>A0A1M5KWT5_STRHI</name>
<evidence type="ECO:0000256" key="3">
    <source>
        <dbReference type="ARBA" id="ARBA00022603"/>
    </source>
</evidence>
<keyword evidence="1" id="KW-0963">Cytoplasm</keyword>
<evidence type="ECO:0000256" key="1">
    <source>
        <dbReference type="ARBA" id="ARBA00022490"/>
    </source>
</evidence>
<gene>
    <name evidence="7" type="ORF">SAMN05444320_11084</name>
</gene>
<dbReference type="PIRSF" id="PIRSF005917">
    <property type="entry name" value="MTase_YraL"/>
    <property type="match status" value="1"/>
</dbReference>
<dbReference type="InterPro" id="IPR014777">
    <property type="entry name" value="4pyrrole_Mease_sub1"/>
</dbReference>
<evidence type="ECO:0000256" key="5">
    <source>
        <dbReference type="ARBA" id="ARBA00022691"/>
    </source>
</evidence>
<evidence type="ECO:0000313" key="8">
    <source>
        <dbReference type="Proteomes" id="UP000184501"/>
    </source>
</evidence>
<feature type="domain" description="Tetrapyrrole methylase" evidence="6">
    <location>
        <begin position="9"/>
        <end position="205"/>
    </location>
</feature>